<dbReference type="OrthoDB" id="4548730at2"/>
<comment type="caution">
    <text evidence="1">The sequence shown here is derived from an EMBL/GenBank/DDBJ whole genome shotgun (WGS) entry which is preliminary data.</text>
</comment>
<sequence length="188" mass="21144">MSKPVMSIALVCGPDSDMEANAIRATLESFDARVITYWIGRPSDLIDILSGKDLYSDTDFIIFSFHGDEGKFVMPELDESVYEEDEPREDFGPDEVARFINLPGKVVLANGCSLGDPKLAQTFLNGGCRTYIGPDDYPYGSSALMFVVRYFYEILHNKKSVQEAFVLAKAMDEELEMYRIYEQESAAQ</sequence>
<proteinExistence type="predicted"/>
<dbReference type="Proteomes" id="UP000318102">
    <property type="component" value="Unassembled WGS sequence"/>
</dbReference>
<dbReference type="EMBL" id="VNJK01000001">
    <property type="protein sequence ID" value="TVX94059.1"/>
    <property type="molecule type" value="Genomic_DNA"/>
</dbReference>
<reference evidence="1 2" key="1">
    <citation type="submission" date="2019-07" db="EMBL/GenBank/DDBJ databases">
        <authorList>
            <person name="Kim J."/>
        </authorList>
    </citation>
    <scope>NUCLEOTIDE SEQUENCE [LARGE SCALE GENOMIC DNA]</scope>
    <source>
        <strain evidence="1 2">N4</strain>
    </source>
</reference>
<gene>
    <name evidence="1" type="ORF">FPZ44_13940</name>
</gene>
<evidence type="ECO:0000313" key="2">
    <source>
        <dbReference type="Proteomes" id="UP000318102"/>
    </source>
</evidence>
<dbReference type="RefSeq" id="WP_144991136.1">
    <property type="nucleotide sequence ID" value="NZ_VNJK01000001.1"/>
</dbReference>
<organism evidence="1 2">
    <name type="scientific">Paenibacillus agilis</name>
    <dbReference type="NCBI Taxonomy" id="3020863"/>
    <lineage>
        <taxon>Bacteria</taxon>
        <taxon>Bacillati</taxon>
        <taxon>Bacillota</taxon>
        <taxon>Bacilli</taxon>
        <taxon>Bacillales</taxon>
        <taxon>Paenibacillaceae</taxon>
        <taxon>Paenibacillus</taxon>
    </lineage>
</organism>
<accession>A0A559J2E5</accession>
<dbReference type="AlphaFoldDB" id="A0A559J2E5"/>
<evidence type="ECO:0000313" key="1">
    <source>
        <dbReference type="EMBL" id="TVX94059.1"/>
    </source>
</evidence>
<keyword evidence="2" id="KW-1185">Reference proteome</keyword>
<name>A0A559J2E5_9BACL</name>
<protein>
    <submittedName>
        <fullName evidence="1">Delta-aminolevulinic acid dehydratase</fullName>
    </submittedName>
</protein>